<protein>
    <recommendedName>
        <fullName evidence="3">histidine kinase</fullName>
        <ecNumber evidence="3">2.7.13.3</ecNumber>
    </recommendedName>
</protein>
<dbReference type="PANTHER" id="PTHR44936">
    <property type="entry name" value="SENSOR PROTEIN CREC"/>
    <property type="match status" value="1"/>
</dbReference>
<reference evidence="17" key="1">
    <citation type="submission" date="2016-06" db="EMBL/GenBank/DDBJ databases">
        <title>Complete genome sequence of Actinoalloteichus fjordicus DSM 46855 (=ADI127-17), type strain of the new species Actinoalloteichus fjordicus.</title>
        <authorList>
            <person name="Ruckert C."/>
            <person name="Nouioui I."/>
            <person name="Willmese J."/>
            <person name="van Wezel G."/>
            <person name="Klenk H.-P."/>
            <person name="Kalinowski J."/>
            <person name="Zotchev S.B."/>
        </authorList>
    </citation>
    <scope>NUCLEOTIDE SEQUENCE [LARGE SCALE GENOMIC DNA]</scope>
    <source>
        <strain evidence="17">ADI127-7</strain>
    </source>
</reference>
<proteinExistence type="predicted"/>
<evidence type="ECO:0000256" key="8">
    <source>
        <dbReference type="ARBA" id="ARBA00022777"/>
    </source>
</evidence>
<feature type="compositionally biased region" description="Polar residues" evidence="12">
    <location>
        <begin position="1104"/>
        <end position="1113"/>
    </location>
</feature>
<dbReference type="GO" id="GO:0005524">
    <property type="term" value="F:ATP binding"/>
    <property type="evidence" value="ECO:0007669"/>
    <property type="project" value="UniProtKB-KW"/>
</dbReference>
<keyword evidence="10 13" id="KW-1133">Transmembrane helix</keyword>
<dbReference type="Gene3D" id="3.30.565.10">
    <property type="entry name" value="Histidine kinase-like ATPase, C-terminal domain"/>
    <property type="match status" value="1"/>
</dbReference>
<evidence type="ECO:0000256" key="13">
    <source>
        <dbReference type="SAM" id="Phobius"/>
    </source>
</evidence>
<evidence type="ECO:0000256" key="9">
    <source>
        <dbReference type="ARBA" id="ARBA00022840"/>
    </source>
</evidence>
<feature type="region of interest" description="Disordered" evidence="12">
    <location>
        <begin position="769"/>
        <end position="1122"/>
    </location>
</feature>
<dbReference type="InterPro" id="IPR013587">
    <property type="entry name" value="Nitrate/nitrite_sensing"/>
</dbReference>
<dbReference type="SMART" id="SM00387">
    <property type="entry name" value="HATPase_c"/>
    <property type="match status" value="1"/>
</dbReference>
<feature type="region of interest" description="Disordered" evidence="12">
    <location>
        <begin position="1"/>
        <end position="50"/>
    </location>
</feature>
<evidence type="ECO:0000256" key="2">
    <source>
        <dbReference type="ARBA" id="ARBA00004370"/>
    </source>
</evidence>
<comment type="subcellular location">
    <subcellularLocation>
        <location evidence="2">Membrane</location>
    </subcellularLocation>
</comment>
<feature type="region of interest" description="Disordered" evidence="12">
    <location>
        <begin position="712"/>
        <end position="749"/>
    </location>
</feature>
<organism evidence="16 17">
    <name type="scientific">Actinoalloteichus fjordicus</name>
    <dbReference type="NCBI Taxonomy" id="1612552"/>
    <lineage>
        <taxon>Bacteria</taxon>
        <taxon>Bacillati</taxon>
        <taxon>Actinomycetota</taxon>
        <taxon>Actinomycetes</taxon>
        <taxon>Pseudonocardiales</taxon>
        <taxon>Pseudonocardiaceae</taxon>
        <taxon>Actinoalloteichus</taxon>
    </lineage>
</organism>
<keyword evidence="5" id="KW-0808">Transferase</keyword>
<keyword evidence="6 13" id="KW-0812">Transmembrane</keyword>
<dbReference type="InterPro" id="IPR036890">
    <property type="entry name" value="HATPase_C_sf"/>
</dbReference>
<evidence type="ECO:0000256" key="12">
    <source>
        <dbReference type="SAM" id="MobiDB-lite"/>
    </source>
</evidence>
<comment type="catalytic activity">
    <reaction evidence="1">
        <text>ATP + protein L-histidine = ADP + protein N-phospho-L-histidine.</text>
        <dbReference type="EC" id="2.7.13.3"/>
    </reaction>
</comment>
<evidence type="ECO:0000256" key="11">
    <source>
        <dbReference type="ARBA" id="ARBA00023012"/>
    </source>
</evidence>
<keyword evidence="4" id="KW-0597">Phosphoprotein</keyword>
<sequence length="1122" mass="121258">MARPEKPSQGRKPAPLELESEGVEDRQETAASSEAAEASSQSSQGSGGTRSARWQLRNWRLRTKLVAVLLLPTLAALFLGQLRVFDQIDAADEYARNVRGFDVVERSTDLIHELQRERDVASSYIARGRQGGGQPVDEQVVRVDQDVQRLRDSLGQLDDFDTQVITSRTRALERLGGLAGLRGAVRETEYSETAAIKTYTSIIQFLLQMNRDIVASITDSAVSAPARATEALARAKEEIAQQRATLLAAGHRDELREIQFQQLQASNAQFSAAVNEFYAIASPSEANLYSDTVAGPAVDDVNSIKGITLVRHQNGIPLGLNSVLWDQSASTTIGLTREVELDLQEDLRARGESLADQARMTAFRDAALVLGFLVGALVLMLLVARSMLRPLRVLRKTALEVAHERLPSVIAQMRETENDIPKVTVQSVDIHTREEIGQLARAFDAVHNEAVRLAAEQALLRANVNAMFVNLSRRSQTLVERQLGLIDRLERDEQDPDQLANLFELDHLATRMRRNSENLLVLAGTETTRRMARPVPVTDILGASVSEVEQYARVTVSATPELMVQGRAVNDLVHLIAELLDNATALSDPQTKVTVRTAHSRKNELIIEITDRGVGMADDELAEVNERLANPPRVDVGVSRRMGLYVVAQLAKRHEIRVRLRSEYLEGGIIALVVVPSILVVRPTSLRGGGQTGTQALAAPRENLALPTVVNDHGGPASGAGSLPALPSVAPEPGPMEPFGEQLPSDPALSDIARADSTDYFGFYGESAESELRGGYRDPAEDEQPQQGRPAAGRPAPEDTAYFTAADMDEAQEPDEDEWEAQFPQQDHPQAEAAPRQNDRSQGGVSRAAIADGRSSEAPKAQTDFDAPTERLPIYEAVLSQWFQAGDGGTPQDQPANGAGAQAARQKGAASKSSARNTPAPAAPSRNGVPPTAPPQAPPRREAATPPPVASRRRPQPAQEEQAPQRQAAPGAGRTPPVADSQPPATPPPSPTRRQPARPERPAAAPSEGQGWHSAGDDGWEAAKTVLAQTPEGVTQAGLPKRVPKAKLMPGSVAPQTKTQRQAAPEQSDAPPRSAEMIRGKMSNFQQGLRKGRHHRVDALAGPGSSTDPSHQSASRHDEEQE</sequence>
<evidence type="ECO:0000313" key="16">
    <source>
        <dbReference type="EMBL" id="APU17693.1"/>
    </source>
</evidence>
<dbReference type="GO" id="GO:0016020">
    <property type="term" value="C:membrane"/>
    <property type="evidence" value="ECO:0007669"/>
    <property type="project" value="UniProtKB-SubCell"/>
</dbReference>
<evidence type="ECO:0000256" key="1">
    <source>
        <dbReference type="ARBA" id="ARBA00000085"/>
    </source>
</evidence>
<feature type="compositionally biased region" description="Low complexity" evidence="12">
    <location>
        <begin position="719"/>
        <end position="728"/>
    </location>
</feature>
<feature type="compositionally biased region" description="Low complexity" evidence="12">
    <location>
        <begin position="29"/>
        <end position="50"/>
    </location>
</feature>
<evidence type="ECO:0000256" key="5">
    <source>
        <dbReference type="ARBA" id="ARBA00022679"/>
    </source>
</evidence>
<feature type="domain" description="Histidine kinase/HSP90-like ATPase" evidence="15">
    <location>
        <begin position="567"/>
        <end position="678"/>
    </location>
</feature>
<dbReference type="KEGG" id="acad:UA74_28470"/>
<keyword evidence="11" id="KW-0902">Two-component regulatory system</keyword>
<name>A0AAC9PUX5_9PSEU</name>
<dbReference type="InterPro" id="IPR050980">
    <property type="entry name" value="2C_sensor_his_kinase"/>
</dbReference>
<dbReference type="EC" id="2.7.13.3" evidence="3"/>
<gene>
    <name evidence="16" type="ORF">UA74_28470</name>
</gene>
<dbReference type="PANTHER" id="PTHR44936:SF9">
    <property type="entry name" value="SENSOR PROTEIN CREC"/>
    <property type="match status" value="1"/>
</dbReference>
<keyword evidence="13" id="KW-0472">Membrane</keyword>
<dbReference type="Pfam" id="PF08376">
    <property type="entry name" value="NIT"/>
    <property type="match status" value="1"/>
</dbReference>
<feature type="compositionally biased region" description="Low complexity" evidence="12">
    <location>
        <begin position="898"/>
        <end position="916"/>
    </location>
</feature>
<dbReference type="GO" id="GO:0000160">
    <property type="term" value="P:phosphorelay signal transduction system"/>
    <property type="evidence" value="ECO:0007669"/>
    <property type="project" value="UniProtKB-KW"/>
</dbReference>
<evidence type="ECO:0000256" key="4">
    <source>
        <dbReference type="ARBA" id="ARBA00022553"/>
    </source>
</evidence>
<dbReference type="Proteomes" id="UP000185511">
    <property type="component" value="Chromosome"/>
</dbReference>
<dbReference type="SMART" id="SM00304">
    <property type="entry name" value="HAMP"/>
    <property type="match status" value="1"/>
</dbReference>
<keyword evidence="17" id="KW-1185">Reference proteome</keyword>
<dbReference type="SUPFAM" id="SSF55874">
    <property type="entry name" value="ATPase domain of HSP90 chaperone/DNA topoisomerase II/histidine kinase"/>
    <property type="match status" value="1"/>
</dbReference>
<accession>A0AAC9PUX5</accession>
<feature type="domain" description="HAMP" evidence="14">
    <location>
        <begin position="385"/>
        <end position="455"/>
    </location>
</feature>
<dbReference type="Pfam" id="PF00672">
    <property type="entry name" value="HAMP"/>
    <property type="match status" value="1"/>
</dbReference>
<evidence type="ECO:0000313" key="17">
    <source>
        <dbReference type="Proteomes" id="UP000185511"/>
    </source>
</evidence>
<evidence type="ECO:0000256" key="10">
    <source>
        <dbReference type="ARBA" id="ARBA00022989"/>
    </source>
</evidence>
<dbReference type="AlphaFoldDB" id="A0AAC9PUX5"/>
<dbReference type="InterPro" id="IPR003660">
    <property type="entry name" value="HAMP_dom"/>
</dbReference>
<dbReference type="Pfam" id="PF02518">
    <property type="entry name" value="HATPase_c"/>
    <property type="match status" value="1"/>
</dbReference>
<feature type="transmembrane region" description="Helical" evidence="13">
    <location>
        <begin position="366"/>
        <end position="388"/>
    </location>
</feature>
<feature type="compositionally biased region" description="Low complexity" evidence="12">
    <location>
        <begin position="956"/>
        <end position="974"/>
    </location>
</feature>
<evidence type="ECO:0000256" key="3">
    <source>
        <dbReference type="ARBA" id="ARBA00012438"/>
    </source>
</evidence>
<evidence type="ECO:0000259" key="15">
    <source>
        <dbReference type="SMART" id="SM00387"/>
    </source>
</evidence>
<dbReference type="EMBL" id="CP016076">
    <property type="protein sequence ID" value="APU17693.1"/>
    <property type="molecule type" value="Genomic_DNA"/>
</dbReference>
<evidence type="ECO:0000259" key="14">
    <source>
        <dbReference type="SMART" id="SM00304"/>
    </source>
</evidence>
<dbReference type="GO" id="GO:0004673">
    <property type="term" value="F:protein histidine kinase activity"/>
    <property type="evidence" value="ECO:0007669"/>
    <property type="project" value="UniProtKB-EC"/>
</dbReference>
<evidence type="ECO:0000256" key="6">
    <source>
        <dbReference type="ARBA" id="ARBA00022692"/>
    </source>
</evidence>
<dbReference type="InterPro" id="IPR003594">
    <property type="entry name" value="HATPase_dom"/>
</dbReference>
<feature type="compositionally biased region" description="Basic and acidic residues" evidence="12">
    <location>
        <begin position="770"/>
        <end position="779"/>
    </location>
</feature>
<evidence type="ECO:0000256" key="7">
    <source>
        <dbReference type="ARBA" id="ARBA00022741"/>
    </source>
</evidence>
<keyword evidence="9" id="KW-0067">ATP-binding</keyword>
<keyword evidence="8 16" id="KW-0418">Kinase</keyword>
<dbReference type="Gene3D" id="6.10.340.10">
    <property type="match status" value="1"/>
</dbReference>
<keyword evidence="7" id="KW-0547">Nucleotide-binding</keyword>
<feature type="compositionally biased region" description="Acidic residues" evidence="12">
    <location>
        <begin position="807"/>
        <end position="820"/>
    </location>
</feature>
<dbReference type="RefSeq" id="WP_075766362.1">
    <property type="nucleotide sequence ID" value="NZ_CP016076.1"/>
</dbReference>